<sequence>RPQILCVSFNQDNSMFSVGTKEGFKIFDARTGRLCNDNSKACFRALPLIAVVHCEYPIVLRSWNKLIV</sequence>
<evidence type="ECO:0000313" key="2">
    <source>
        <dbReference type="Proteomes" id="UP000015105"/>
    </source>
</evidence>
<reference evidence="2" key="1">
    <citation type="journal article" date="2014" name="Science">
        <title>Ancient hybridizations among the ancestral genomes of bread wheat.</title>
        <authorList>
            <consortium name="International Wheat Genome Sequencing Consortium,"/>
            <person name="Marcussen T."/>
            <person name="Sandve S.R."/>
            <person name="Heier L."/>
            <person name="Spannagl M."/>
            <person name="Pfeifer M."/>
            <person name="Jakobsen K.S."/>
            <person name="Wulff B.B."/>
            <person name="Steuernagel B."/>
            <person name="Mayer K.F."/>
            <person name="Olsen O.A."/>
        </authorList>
    </citation>
    <scope>NUCLEOTIDE SEQUENCE [LARGE SCALE GENOMIC DNA]</scope>
    <source>
        <strain evidence="2">cv. AL8/78</strain>
    </source>
</reference>
<reference evidence="2" key="2">
    <citation type="journal article" date="2017" name="Nat. Plants">
        <title>The Aegilops tauschii genome reveals multiple impacts of transposons.</title>
        <authorList>
            <person name="Zhao G."/>
            <person name="Zou C."/>
            <person name="Li K."/>
            <person name="Wang K."/>
            <person name="Li T."/>
            <person name="Gao L."/>
            <person name="Zhang X."/>
            <person name="Wang H."/>
            <person name="Yang Z."/>
            <person name="Liu X."/>
            <person name="Jiang W."/>
            <person name="Mao L."/>
            <person name="Kong X."/>
            <person name="Jiao Y."/>
            <person name="Jia J."/>
        </authorList>
    </citation>
    <scope>NUCLEOTIDE SEQUENCE [LARGE SCALE GENOMIC DNA]</scope>
    <source>
        <strain evidence="2">cv. AL8/78</strain>
    </source>
</reference>
<accession>A0A453PV96</accession>
<reference evidence="1" key="3">
    <citation type="journal article" date="2017" name="Nature">
        <title>Genome sequence of the progenitor of the wheat D genome Aegilops tauschii.</title>
        <authorList>
            <person name="Luo M.C."/>
            <person name="Gu Y.Q."/>
            <person name="Puiu D."/>
            <person name="Wang H."/>
            <person name="Twardziok S.O."/>
            <person name="Deal K.R."/>
            <person name="Huo N."/>
            <person name="Zhu T."/>
            <person name="Wang L."/>
            <person name="Wang Y."/>
            <person name="McGuire P.E."/>
            <person name="Liu S."/>
            <person name="Long H."/>
            <person name="Ramasamy R.K."/>
            <person name="Rodriguez J.C."/>
            <person name="Van S.L."/>
            <person name="Yuan L."/>
            <person name="Wang Z."/>
            <person name="Xia Z."/>
            <person name="Xiao L."/>
            <person name="Anderson O.D."/>
            <person name="Ouyang S."/>
            <person name="Liang Y."/>
            <person name="Zimin A.V."/>
            <person name="Pertea G."/>
            <person name="Qi P."/>
            <person name="Bennetzen J.L."/>
            <person name="Dai X."/>
            <person name="Dawson M.W."/>
            <person name="Muller H.G."/>
            <person name="Kugler K."/>
            <person name="Rivarola-Duarte L."/>
            <person name="Spannagl M."/>
            <person name="Mayer K.F.X."/>
            <person name="Lu F.H."/>
            <person name="Bevan M.W."/>
            <person name="Leroy P."/>
            <person name="Li P."/>
            <person name="You F.M."/>
            <person name="Sun Q."/>
            <person name="Liu Z."/>
            <person name="Lyons E."/>
            <person name="Wicker T."/>
            <person name="Salzberg S.L."/>
            <person name="Devos K.M."/>
            <person name="Dvorak J."/>
        </authorList>
    </citation>
    <scope>NUCLEOTIDE SEQUENCE [LARGE SCALE GENOMIC DNA]</scope>
    <source>
        <strain evidence="1">cv. AL8/78</strain>
    </source>
</reference>
<organism evidence="1 2">
    <name type="scientific">Aegilops tauschii subsp. strangulata</name>
    <name type="common">Goatgrass</name>
    <dbReference type="NCBI Taxonomy" id="200361"/>
    <lineage>
        <taxon>Eukaryota</taxon>
        <taxon>Viridiplantae</taxon>
        <taxon>Streptophyta</taxon>
        <taxon>Embryophyta</taxon>
        <taxon>Tracheophyta</taxon>
        <taxon>Spermatophyta</taxon>
        <taxon>Magnoliopsida</taxon>
        <taxon>Liliopsida</taxon>
        <taxon>Poales</taxon>
        <taxon>Poaceae</taxon>
        <taxon>BOP clade</taxon>
        <taxon>Pooideae</taxon>
        <taxon>Triticodae</taxon>
        <taxon>Triticeae</taxon>
        <taxon>Triticinae</taxon>
        <taxon>Aegilops</taxon>
    </lineage>
</organism>
<protein>
    <submittedName>
        <fullName evidence="1">Uncharacterized protein</fullName>
    </submittedName>
</protein>
<proteinExistence type="predicted"/>
<dbReference type="Proteomes" id="UP000015105">
    <property type="component" value="Chromosome 6D"/>
</dbReference>
<reference evidence="1" key="5">
    <citation type="journal article" date="2021" name="G3 (Bethesda)">
        <title>Aegilops tauschii genome assembly Aet v5.0 features greater sequence contiguity and improved annotation.</title>
        <authorList>
            <person name="Wang L."/>
            <person name="Zhu T."/>
            <person name="Rodriguez J.C."/>
            <person name="Deal K.R."/>
            <person name="Dubcovsky J."/>
            <person name="McGuire P.E."/>
            <person name="Lux T."/>
            <person name="Spannagl M."/>
            <person name="Mayer K.F.X."/>
            <person name="Baldrich P."/>
            <person name="Meyers B.C."/>
            <person name="Huo N."/>
            <person name="Gu Y.Q."/>
            <person name="Zhou H."/>
            <person name="Devos K.M."/>
            <person name="Bennetzen J.L."/>
            <person name="Unver T."/>
            <person name="Budak H."/>
            <person name="Gulick P.J."/>
            <person name="Galiba G."/>
            <person name="Kalapos B."/>
            <person name="Nelson D.R."/>
            <person name="Li P."/>
            <person name="You F.M."/>
            <person name="Luo M.C."/>
            <person name="Dvorak J."/>
        </authorList>
    </citation>
    <scope>NUCLEOTIDE SEQUENCE [LARGE SCALE GENOMIC DNA]</scope>
    <source>
        <strain evidence="1">cv. AL8/78</strain>
    </source>
</reference>
<keyword evidence="2" id="KW-1185">Reference proteome</keyword>
<reference evidence="1" key="4">
    <citation type="submission" date="2019-03" db="UniProtKB">
        <authorList>
            <consortium name="EnsemblPlants"/>
        </authorList>
    </citation>
    <scope>IDENTIFICATION</scope>
</reference>
<dbReference type="Gramene" id="AET6Gv20872500.15">
    <property type="protein sequence ID" value="AET6Gv20872500.15"/>
    <property type="gene ID" value="AET6Gv20872500"/>
</dbReference>
<dbReference type="AlphaFoldDB" id="A0A453PV96"/>
<name>A0A453PV96_AEGTS</name>
<dbReference type="EnsemblPlants" id="AET6Gv20872500.15">
    <property type="protein sequence ID" value="AET6Gv20872500.15"/>
    <property type="gene ID" value="AET6Gv20872500"/>
</dbReference>
<evidence type="ECO:0000313" key="1">
    <source>
        <dbReference type="EnsemblPlants" id="AET6Gv20872500.15"/>
    </source>
</evidence>